<dbReference type="AlphaFoldDB" id="A0A5B9R9V5"/>
<reference evidence="3 4" key="1">
    <citation type="submission" date="2019-08" db="EMBL/GenBank/DDBJ databases">
        <title>Deep-cultivation of Planctomycetes and their phenomic and genomic characterization uncovers novel biology.</title>
        <authorList>
            <person name="Wiegand S."/>
            <person name="Jogler M."/>
            <person name="Boedeker C."/>
            <person name="Pinto D."/>
            <person name="Vollmers J."/>
            <person name="Rivas-Marin E."/>
            <person name="Kohn T."/>
            <person name="Peeters S.H."/>
            <person name="Heuer A."/>
            <person name="Rast P."/>
            <person name="Oberbeckmann S."/>
            <person name="Bunk B."/>
            <person name="Jeske O."/>
            <person name="Meyerdierks A."/>
            <person name="Storesund J.E."/>
            <person name="Kallscheuer N."/>
            <person name="Luecker S."/>
            <person name="Lage O.M."/>
            <person name="Pohl T."/>
            <person name="Merkel B.J."/>
            <person name="Hornburger P."/>
            <person name="Mueller R.-W."/>
            <person name="Bruemmer F."/>
            <person name="Labrenz M."/>
            <person name="Spormann A.M."/>
            <person name="Op den Camp H."/>
            <person name="Overmann J."/>
            <person name="Amann R."/>
            <person name="Jetten M.S.M."/>
            <person name="Mascher T."/>
            <person name="Medema M.H."/>
            <person name="Devos D.P."/>
            <person name="Kaster A.-K."/>
            <person name="Ovreas L."/>
            <person name="Rohde M."/>
            <person name="Galperin M.Y."/>
            <person name="Jogler C."/>
        </authorList>
    </citation>
    <scope>NUCLEOTIDE SEQUENCE [LARGE SCALE GENOMIC DNA]</scope>
    <source>
        <strain evidence="3 4">UC8</strain>
    </source>
</reference>
<dbReference type="PANTHER" id="PTHR40115:SF1">
    <property type="entry name" value="INNER MEMBRANE PROTEIN WITH PEPSY TM HELIX"/>
    <property type="match status" value="1"/>
</dbReference>
<dbReference type="RefSeq" id="WP_084426999.1">
    <property type="nucleotide sequence ID" value="NZ_CP042914.1"/>
</dbReference>
<feature type="region of interest" description="Disordered" evidence="1">
    <location>
        <begin position="1"/>
        <end position="39"/>
    </location>
</feature>
<feature type="transmembrane region" description="Helical" evidence="2">
    <location>
        <begin position="196"/>
        <end position="220"/>
    </location>
</feature>
<accession>A0A5B9R9V5</accession>
<keyword evidence="2" id="KW-0472">Membrane</keyword>
<evidence type="ECO:0008006" key="5">
    <source>
        <dbReference type="Google" id="ProtNLM"/>
    </source>
</evidence>
<protein>
    <recommendedName>
        <fullName evidence="5">PepSY-associated TM helix</fullName>
    </recommendedName>
</protein>
<evidence type="ECO:0000313" key="3">
    <source>
        <dbReference type="EMBL" id="QEG43821.1"/>
    </source>
</evidence>
<dbReference type="Pfam" id="PF16357">
    <property type="entry name" value="PepSY_TM_like_2"/>
    <property type="match status" value="1"/>
</dbReference>
<name>A0A5B9R9V5_9BACT</name>
<dbReference type="InterPro" id="IPR032307">
    <property type="entry name" value="PepSY_TM-like_2"/>
</dbReference>
<feature type="compositionally biased region" description="Basic and acidic residues" evidence="1">
    <location>
        <begin position="19"/>
        <end position="28"/>
    </location>
</feature>
<keyword evidence="4" id="KW-1185">Reference proteome</keyword>
<dbReference type="KEGG" id="rul:UC8_58780"/>
<organism evidence="3 4">
    <name type="scientific">Roseimaritima ulvae</name>
    <dbReference type="NCBI Taxonomy" id="980254"/>
    <lineage>
        <taxon>Bacteria</taxon>
        <taxon>Pseudomonadati</taxon>
        <taxon>Planctomycetota</taxon>
        <taxon>Planctomycetia</taxon>
        <taxon>Pirellulales</taxon>
        <taxon>Pirellulaceae</taxon>
        <taxon>Roseimaritima</taxon>
    </lineage>
</organism>
<evidence type="ECO:0000256" key="1">
    <source>
        <dbReference type="SAM" id="MobiDB-lite"/>
    </source>
</evidence>
<feature type="transmembrane region" description="Helical" evidence="2">
    <location>
        <begin position="47"/>
        <end position="72"/>
    </location>
</feature>
<keyword evidence="2" id="KW-1133">Transmembrane helix</keyword>
<evidence type="ECO:0000256" key="2">
    <source>
        <dbReference type="SAM" id="Phobius"/>
    </source>
</evidence>
<keyword evidence="2" id="KW-0812">Transmembrane</keyword>
<sequence>MVSSGNSSVRLVEASRPSDAVRTDDAARSGDAARTGDAARKRKRRGLWLRFLIHSHWMSSAVALVGMILFAITGITLNHAGQIETEPVVETRSGQLPPQLLQLCHQPRGVESSQDSSSTPLPDEVTAWLSKEFSRSVRKATVERSEDEIYLSMPGPGADAWLAIDLGNGMVEFESTTRGVIAYLNDLHKGRHTGTAWSWFLDVFSVATLVFCVTGLLLLYERAKRRILTWPLVAIGLIAPWILLILFIH</sequence>
<dbReference type="PANTHER" id="PTHR40115">
    <property type="entry name" value="INNER MEMBRANE PROTEIN WITH PEPSY TM HELIX"/>
    <property type="match status" value="1"/>
</dbReference>
<dbReference type="OrthoDB" id="27171at2"/>
<dbReference type="Proteomes" id="UP000325286">
    <property type="component" value="Chromosome"/>
</dbReference>
<proteinExistence type="predicted"/>
<gene>
    <name evidence="3" type="ORF">UC8_58780</name>
</gene>
<dbReference type="EMBL" id="CP042914">
    <property type="protein sequence ID" value="QEG43821.1"/>
    <property type="molecule type" value="Genomic_DNA"/>
</dbReference>
<feature type="transmembrane region" description="Helical" evidence="2">
    <location>
        <begin position="227"/>
        <end position="248"/>
    </location>
</feature>
<evidence type="ECO:0000313" key="4">
    <source>
        <dbReference type="Proteomes" id="UP000325286"/>
    </source>
</evidence>